<proteinExistence type="predicted"/>
<reference evidence="2" key="1">
    <citation type="submission" date="2020-10" db="EMBL/GenBank/DDBJ databases">
        <title>Unveiling of a novel bifunctional photoreceptor, Dualchrome1, isolated from a cosmopolitan green alga.</title>
        <authorList>
            <person name="Suzuki S."/>
            <person name="Kawachi M."/>
        </authorList>
    </citation>
    <scope>NUCLEOTIDE SEQUENCE</scope>
    <source>
        <strain evidence="2">NIES 2893</strain>
    </source>
</reference>
<sequence length="228" mass="25178">MSLSTNPYTYTPQARQDDALLAAQLPSVITPTAVLGAINTSSTYAAAGGPTSYNDSGAERLATQLEARFIHHDDQDELLVALASDPETQEFASQRVSELMDLVREADRNGRLEAATTTKTTTNDGVGVLPTTPVQAARAPMEFDGSRLAEHVRTLRQTKSELESRYLDERRRTEDLERRLADRDAEIREMRDNLTAAEQARRAAESRPDETAAHLLEANERLRALALD</sequence>
<evidence type="ECO:0000256" key="1">
    <source>
        <dbReference type="SAM" id="MobiDB-lite"/>
    </source>
</evidence>
<name>A0A830HNZ3_9CHLO</name>
<organism evidence="2 3">
    <name type="scientific">Pycnococcus provasolii</name>
    <dbReference type="NCBI Taxonomy" id="41880"/>
    <lineage>
        <taxon>Eukaryota</taxon>
        <taxon>Viridiplantae</taxon>
        <taxon>Chlorophyta</taxon>
        <taxon>Pseudoscourfieldiophyceae</taxon>
        <taxon>Pseudoscourfieldiales</taxon>
        <taxon>Pycnococcaceae</taxon>
        <taxon>Pycnococcus</taxon>
    </lineage>
</organism>
<dbReference type="EMBL" id="BNJQ01000024">
    <property type="protein sequence ID" value="GHP09176.1"/>
    <property type="molecule type" value="Genomic_DNA"/>
</dbReference>
<protein>
    <submittedName>
        <fullName evidence="2">Uncharacterized protein</fullName>
    </submittedName>
</protein>
<gene>
    <name evidence="2" type="ORF">PPROV_000791300</name>
</gene>
<feature type="region of interest" description="Disordered" evidence="1">
    <location>
        <begin position="190"/>
        <end position="212"/>
    </location>
</feature>
<evidence type="ECO:0000313" key="3">
    <source>
        <dbReference type="Proteomes" id="UP000660262"/>
    </source>
</evidence>
<dbReference type="Proteomes" id="UP000660262">
    <property type="component" value="Unassembled WGS sequence"/>
</dbReference>
<feature type="compositionally biased region" description="Basic and acidic residues" evidence="1">
    <location>
        <begin position="199"/>
        <end position="212"/>
    </location>
</feature>
<comment type="caution">
    <text evidence="2">The sequence shown here is derived from an EMBL/GenBank/DDBJ whole genome shotgun (WGS) entry which is preliminary data.</text>
</comment>
<evidence type="ECO:0000313" key="2">
    <source>
        <dbReference type="EMBL" id="GHP09176.1"/>
    </source>
</evidence>
<accession>A0A830HNZ3</accession>
<dbReference type="AlphaFoldDB" id="A0A830HNZ3"/>
<keyword evidence="3" id="KW-1185">Reference proteome</keyword>